<evidence type="ECO:0000313" key="4">
    <source>
        <dbReference type="EMBL" id="ORY48266.1"/>
    </source>
</evidence>
<dbReference type="EMBL" id="MCGO01000012">
    <property type="protein sequence ID" value="ORY48266.1"/>
    <property type="molecule type" value="Genomic_DNA"/>
</dbReference>
<keyword evidence="1" id="KW-0433">Leucine-rich repeat</keyword>
<dbReference type="STRING" id="329046.A0A1Y2CMV2"/>
<dbReference type="OrthoDB" id="2123071at2759"/>
<gene>
    <name evidence="4" type="ORF">BCR33DRAFT_763973</name>
</gene>
<evidence type="ECO:0000256" key="3">
    <source>
        <dbReference type="SAM" id="SignalP"/>
    </source>
</evidence>
<reference evidence="4 5" key="1">
    <citation type="submission" date="2016-07" db="EMBL/GenBank/DDBJ databases">
        <title>Pervasive Adenine N6-methylation of Active Genes in Fungi.</title>
        <authorList>
            <consortium name="DOE Joint Genome Institute"/>
            <person name="Mondo S.J."/>
            <person name="Dannebaum R.O."/>
            <person name="Kuo R.C."/>
            <person name="Labutti K."/>
            <person name="Haridas S."/>
            <person name="Kuo A."/>
            <person name="Salamov A."/>
            <person name="Ahrendt S.R."/>
            <person name="Lipzen A."/>
            <person name="Sullivan W."/>
            <person name="Andreopoulos W.B."/>
            <person name="Clum A."/>
            <person name="Lindquist E."/>
            <person name="Daum C."/>
            <person name="Ramamoorthy G.K."/>
            <person name="Gryganskyi A."/>
            <person name="Culley D."/>
            <person name="Magnuson J.K."/>
            <person name="James T.Y."/>
            <person name="O'Malley M.A."/>
            <person name="Stajich J.E."/>
            <person name="Spatafora J.W."/>
            <person name="Visel A."/>
            <person name="Grigoriev I.V."/>
        </authorList>
    </citation>
    <scope>NUCLEOTIDE SEQUENCE [LARGE SCALE GENOMIC DNA]</scope>
    <source>
        <strain evidence="4 5">JEL800</strain>
    </source>
</reference>
<accession>A0A1Y2CMV2</accession>
<feature type="signal peptide" evidence="3">
    <location>
        <begin position="1"/>
        <end position="25"/>
    </location>
</feature>
<dbReference type="PANTHER" id="PTHR46652">
    <property type="entry name" value="LEUCINE-RICH REPEAT AND IQ DOMAIN-CONTAINING PROTEIN 1-RELATED"/>
    <property type="match status" value="1"/>
</dbReference>
<dbReference type="InterPro" id="IPR032675">
    <property type="entry name" value="LRR_dom_sf"/>
</dbReference>
<dbReference type="SUPFAM" id="SSF52058">
    <property type="entry name" value="L domain-like"/>
    <property type="match status" value="2"/>
</dbReference>
<protein>
    <submittedName>
        <fullName evidence="4">L domain-like protein</fullName>
    </submittedName>
</protein>
<organism evidence="4 5">
    <name type="scientific">Rhizoclosmatium globosum</name>
    <dbReference type="NCBI Taxonomy" id="329046"/>
    <lineage>
        <taxon>Eukaryota</taxon>
        <taxon>Fungi</taxon>
        <taxon>Fungi incertae sedis</taxon>
        <taxon>Chytridiomycota</taxon>
        <taxon>Chytridiomycota incertae sedis</taxon>
        <taxon>Chytridiomycetes</taxon>
        <taxon>Chytridiales</taxon>
        <taxon>Chytriomycetaceae</taxon>
        <taxon>Rhizoclosmatium</taxon>
    </lineage>
</organism>
<name>A0A1Y2CMV2_9FUNG</name>
<keyword evidence="3" id="KW-0732">Signal</keyword>
<feature type="chain" id="PRO_5013367865" evidence="3">
    <location>
        <begin position="26"/>
        <end position="579"/>
    </location>
</feature>
<dbReference type="AlphaFoldDB" id="A0A1Y2CMV2"/>
<comment type="caution">
    <text evidence="4">The sequence shown here is derived from an EMBL/GenBank/DDBJ whole genome shotgun (WGS) entry which is preliminary data.</text>
</comment>
<dbReference type="Proteomes" id="UP000193642">
    <property type="component" value="Unassembled WGS sequence"/>
</dbReference>
<sequence length="579" mass="64597">MSRTTPVHVHVLFLVAIQVSEHLLADDALSFLSTSSHFSELRRRFFSKVLFRIPIDATTDHVRDRLAHVAVAANVSIGARDFLGRVFSLDSENNVELNEDENSNSDEKPVQALFPLEDVVRNLSGVKSFKSAIVVNVAHLLPMADSLNELILEYGGFPPSVPLANIMMLSSFTHLTHLNVNYPNVPEFDKIEWNLLVNLQDLTCFVNAPCFSATNLPPRLQNLTVQKSPHDLSSIRFCKSLVKLTVVLSRAFPVSILPHLSCLTSLHLSYGAIEDLSSIKCLENLADLFLNVSSGDLSPLSIHKKLQTLAVRSRRATDLTPLSCLTSLQYLCLNGCAFAIDLDPLKYLVNLQGLALDQKMVDLSPLSNLTQLIALDLARSSATDFSFFLNLTQLQDVNLNAAKHFDSTQLQFLVNLSNMHTLKLWRTGVDDLTPLRNMTKLEYLDISDTAVPTLDALSNAIRLKALKATNTFLSNEGVVAISNLKSLIDLDLTGNTLITDISFLQGHVRLRSLNIRQTNVQDLTPLAGVYSLRELTIWGTKVETLEPLFGMHITHLYCNSENEVLWGQKWDHFPIKRYF</sequence>
<evidence type="ECO:0000256" key="2">
    <source>
        <dbReference type="ARBA" id="ARBA00022737"/>
    </source>
</evidence>
<dbReference type="Gene3D" id="3.80.10.10">
    <property type="entry name" value="Ribonuclease Inhibitor"/>
    <property type="match status" value="3"/>
</dbReference>
<dbReference type="InterPro" id="IPR050836">
    <property type="entry name" value="SDS22/Internalin_LRR"/>
</dbReference>
<evidence type="ECO:0000313" key="5">
    <source>
        <dbReference type="Proteomes" id="UP000193642"/>
    </source>
</evidence>
<keyword evidence="5" id="KW-1185">Reference proteome</keyword>
<proteinExistence type="predicted"/>
<evidence type="ECO:0000256" key="1">
    <source>
        <dbReference type="ARBA" id="ARBA00022614"/>
    </source>
</evidence>
<dbReference type="PANTHER" id="PTHR46652:SF7">
    <property type="entry name" value="LEUCINE-RICH REPEAT AND IQ DOMAIN-CONTAINING PROTEIN 1"/>
    <property type="match status" value="1"/>
</dbReference>
<keyword evidence="2" id="KW-0677">Repeat</keyword>